<keyword evidence="1" id="KW-0969">Cilium</keyword>
<protein>
    <submittedName>
        <fullName evidence="1">Flagellar biosynthesis regulator FlhF domain protein</fullName>
    </submittedName>
</protein>
<reference evidence="1 2" key="1">
    <citation type="submission" date="2013-02" db="EMBL/GenBank/DDBJ databases">
        <authorList>
            <person name="Harkins D.M."/>
            <person name="Durkin A.S."/>
            <person name="Brinkac L.M."/>
            <person name="Haft D.H."/>
            <person name="Selengut J.D."/>
            <person name="Sanka R."/>
            <person name="DePew J."/>
            <person name="Purushe J."/>
            <person name="Tulsiani S.M."/>
            <person name="Graham G.C."/>
            <person name="Burns M.-A."/>
            <person name="Dohnt M.F."/>
            <person name="Smythe L.D."/>
            <person name="McKay D.B."/>
            <person name="Craig S.B."/>
            <person name="Vinetz J.M."/>
            <person name="Sutton G.G."/>
            <person name="Nierman W.C."/>
            <person name="Fouts D.E."/>
        </authorList>
    </citation>
    <scope>NUCLEOTIDE SEQUENCE [LARGE SCALE GENOMIC DNA]</scope>
    <source>
        <strain evidence="1 2">LT2186</strain>
    </source>
</reference>
<sequence length="62" mass="7273">MKAYESLNYRRILLTKLDEADFLGGFLELADTYSKSFTYYSVGQEVPFDILSAEKILWLNVW</sequence>
<comment type="caution">
    <text evidence="1">The sequence shown here is derived from an EMBL/GenBank/DDBJ whole genome shotgun (WGS) entry which is preliminary data.</text>
</comment>
<proteinExistence type="predicted"/>
<evidence type="ECO:0000313" key="2">
    <source>
        <dbReference type="Proteomes" id="UP000011776"/>
    </source>
</evidence>
<dbReference type="AlphaFoldDB" id="M3HX87"/>
<evidence type="ECO:0000313" key="1">
    <source>
        <dbReference type="EMBL" id="EMG08272.1"/>
    </source>
</evidence>
<gene>
    <name evidence="1" type="ORF">LEP1GSC151_2657</name>
</gene>
<dbReference type="EMBL" id="AFME02000395">
    <property type="protein sequence ID" value="EMG08272.1"/>
    <property type="molecule type" value="Genomic_DNA"/>
</dbReference>
<dbReference type="InterPro" id="IPR027417">
    <property type="entry name" value="P-loop_NTPase"/>
</dbReference>
<accession>M3HX87</accession>
<dbReference type="Gene3D" id="3.40.50.300">
    <property type="entry name" value="P-loop containing nucleotide triphosphate hydrolases"/>
    <property type="match status" value="1"/>
</dbReference>
<keyword evidence="1" id="KW-0282">Flagellum</keyword>
<keyword evidence="1" id="KW-0966">Cell projection</keyword>
<dbReference type="BioCyc" id="LINT1001599:G11K9-1140-MONOMER"/>
<name>M3HX87_LEPIR</name>
<organism evidence="1 2">
    <name type="scientific">Leptospira interrogans serovar Grippotyphosa str. LT2186</name>
    <dbReference type="NCBI Taxonomy" id="1001599"/>
    <lineage>
        <taxon>Bacteria</taxon>
        <taxon>Pseudomonadati</taxon>
        <taxon>Spirochaetota</taxon>
        <taxon>Spirochaetia</taxon>
        <taxon>Leptospirales</taxon>
        <taxon>Leptospiraceae</taxon>
        <taxon>Leptospira</taxon>
    </lineage>
</organism>
<dbReference type="Proteomes" id="UP000011776">
    <property type="component" value="Unassembled WGS sequence"/>
</dbReference>